<keyword evidence="3" id="KW-1185">Reference proteome</keyword>
<comment type="caution">
    <text evidence="2">The sequence shown here is derived from an EMBL/GenBank/DDBJ whole genome shotgun (WGS) entry which is preliminary data.</text>
</comment>
<evidence type="ECO:0000313" key="2">
    <source>
        <dbReference type="EMBL" id="MER2494404.1"/>
    </source>
</evidence>
<name>A0ABV1RN83_9ALTE</name>
<evidence type="ECO:0000313" key="3">
    <source>
        <dbReference type="Proteomes" id="UP001467690"/>
    </source>
</evidence>
<evidence type="ECO:0000256" key="1">
    <source>
        <dbReference type="SAM" id="MobiDB-lite"/>
    </source>
</evidence>
<feature type="non-terminal residue" evidence="2">
    <location>
        <position position="217"/>
    </location>
</feature>
<sequence length="217" mass="22263">MNQISAHNNLKIKGKMPLSVRLHGGVIAFGNALGNSIVEGMSAKPTSKTQAKKTADEAYTNAIQSGASEKEATYAAAKAVAKENGGTISNGGSGGNSNSGGSGSSGSGPKLNGSIVGIDETKGFYLSNGSDNAFFNYGDGVLNHVTDFLKGSPAAGLAYKFAFTSVQGNQRIEASYQAGIARGIHNYNVGKANRVTTGNIIDMNDSATRMAFARNEG</sequence>
<dbReference type="EMBL" id="JBELOE010000297">
    <property type="protein sequence ID" value="MER2494404.1"/>
    <property type="molecule type" value="Genomic_DNA"/>
</dbReference>
<reference evidence="2 3" key="1">
    <citation type="submission" date="2024-06" db="EMBL/GenBank/DDBJ databases">
        <authorList>
            <person name="Chen R.Y."/>
        </authorList>
    </citation>
    <scope>NUCLEOTIDE SEQUENCE [LARGE SCALE GENOMIC DNA]</scope>
    <source>
        <strain evidence="2 3">D2</strain>
    </source>
</reference>
<feature type="compositionally biased region" description="Gly residues" evidence="1">
    <location>
        <begin position="88"/>
        <end position="106"/>
    </location>
</feature>
<dbReference type="RefSeq" id="WP_350403442.1">
    <property type="nucleotide sequence ID" value="NZ_JBELOE010000297.1"/>
</dbReference>
<feature type="region of interest" description="Disordered" evidence="1">
    <location>
        <begin position="85"/>
        <end position="112"/>
    </location>
</feature>
<proteinExistence type="predicted"/>
<protein>
    <submittedName>
        <fullName evidence="2">Uncharacterized protein</fullName>
    </submittedName>
</protein>
<organism evidence="2 3">
    <name type="scientific">Catenovulum sediminis</name>
    <dbReference type="NCBI Taxonomy" id="1740262"/>
    <lineage>
        <taxon>Bacteria</taxon>
        <taxon>Pseudomonadati</taxon>
        <taxon>Pseudomonadota</taxon>
        <taxon>Gammaproteobacteria</taxon>
        <taxon>Alteromonadales</taxon>
        <taxon>Alteromonadaceae</taxon>
        <taxon>Catenovulum</taxon>
    </lineage>
</organism>
<dbReference type="Proteomes" id="UP001467690">
    <property type="component" value="Unassembled WGS sequence"/>
</dbReference>
<accession>A0ABV1RN83</accession>
<gene>
    <name evidence="2" type="ORF">ABS311_21225</name>
</gene>